<dbReference type="InterPro" id="IPR036388">
    <property type="entry name" value="WH-like_DNA-bd_sf"/>
</dbReference>
<proteinExistence type="predicted"/>
<dbReference type="CDD" id="cd00383">
    <property type="entry name" value="trans_reg_C"/>
    <property type="match status" value="1"/>
</dbReference>
<feature type="DNA-binding region" description="OmpR/PhoB-type" evidence="4">
    <location>
        <begin position="1"/>
        <end position="98"/>
    </location>
</feature>
<evidence type="ECO:0000256" key="4">
    <source>
        <dbReference type="PROSITE-ProRule" id="PRU01091"/>
    </source>
</evidence>
<evidence type="ECO:0000256" key="2">
    <source>
        <dbReference type="ARBA" id="ARBA00023012"/>
    </source>
</evidence>
<keyword evidence="2" id="KW-0902">Two-component regulatory system</keyword>
<dbReference type="Pfam" id="PF00486">
    <property type="entry name" value="Trans_reg_C"/>
    <property type="match status" value="1"/>
</dbReference>
<accession>A0ABS7RPH0</accession>
<protein>
    <submittedName>
        <fullName evidence="6">Winged helix-turn-helix domain-containing protein</fullName>
    </submittedName>
</protein>
<dbReference type="InterPro" id="IPR016032">
    <property type="entry name" value="Sig_transdc_resp-reg_C-effctor"/>
</dbReference>
<reference evidence="6 7" key="1">
    <citation type="submission" date="2021-08" db="EMBL/GenBank/DDBJ databases">
        <title>Nocardioides bacterium WL0053 sp. nov., isolated from the sediment.</title>
        <authorList>
            <person name="Wang L."/>
            <person name="Zhang D."/>
            <person name="Zhang A."/>
        </authorList>
    </citation>
    <scope>NUCLEOTIDE SEQUENCE [LARGE SCALE GENOMIC DNA]</scope>
    <source>
        <strain evidence="6 7">WL0053</strain>
    </source>
</reference>
<dbReference type="RefSeq" id="WP_221026227.1">
    <property type="nucleotide sequence ID" value="NZ_JAIEZQ010000003.1"/>
</dbReference>
<feature type="domain" description="OmpR/PhoB-type" evidence="5">
    <location>
        <begin position="1"/>
        <end position="98"/>
    </location>
</feature>
<evidence type="ECO:0000259" key="5">
    <source>
        <dbReference type="PROSITE" id="PS51755"/>
    </source>
</evidence>
<keyword evidence="3 4" id="KW-0238">DNA-binding</keyword>
<evidence type="ECO:0000256" key="3">
    <source>
        <dbReference type="ARBA" id="ARBA00023125"/>
    </source>
</evidence>
<evidence type="ECO:0000313" key="6">
    <source>
        <dbReference type="EMBL" id="MBY9076422.1"/>
    </source>
</evidence>
<keyword evidence="1" id="KW-0597">Phosphoprotein</keyword>
<organism evidence="6 7">
    <name type="scientific">Nocardioides jiangsuensis</name>
    <dbReference type="NCBI Taxonomy" id="2866161"/>
    <lineage>
        <taxon>Bacteria</taxon>
        <taxon>Bacillati</taxon>
        <taxon>Actinomycetota</taxon>
        <taxon>Actinomycetes</taxon>
        <taxon>Propionibacteriales</taxon>
        <taxon>Nocardioidaceae</taxon>
        <taxon>Nocardioides</taxon>
    </lineage>
</organism>
<comment type="caution">
    <text evidence="6">The sequence shown here is derived from an EMBL/GenBank/DDBJ whole genome shotgun (WGS) entry which is preliminary data.</text>
</comment>
<dbReference type="PROSITE" id="PS51755">
    <property type="entry name" value="OMPR_PHOB"/>
    <property type="match status" value="1"/>
</dbReference>
<dbReference type="PANTHER" id="PTHR48111:SF40">
    <property type="entry name" value="PHOSPHATE REGULON TRANSCRIPTIONAL REGULATORY PROTEIN PHOB"/>
    <property type="match status" value="1"/>
</dbReference>
<evidence type="ECO:0000256" key="1">
    <source>
        <dbReference type="ARBA" id="ARBA00022553"/>
    </source>
</evidence>
<dbReference type="SUPFAM" id="SSF46894">
    <property type="entry name" value="C-terminal effector domain of the bipartite response regulators"/>
    <property type="match status" value="1"/>
</dbReference>
<dbReference type="InterPro" id="IPR001867">
    <property type="entry name" value="OmpR/PhoB-type_DNA-bd"/>
</dbReference>
<dbReference type="PANTHER" id="PTHR48111">
    <property type="entry name" value="REGULATOR OF RPOS"/>
    <property type="match status" value="1"/>
</dbReference>
<evidence type="ECO:0000313" key="7">
    <source>
        <dbReference type="Proteomes" id="UP000754710"/>
    </source>
</evidence>
<dbReference type="SMART" id="SM00862">
    <property type="entry name" value="Trans_reg_C"/>
    <property type="match status" value="1"/>
</dbReference>
<name>A0ABS7RPH0_9ACTN</name>
<sequence>MFSVQGVDLDVKSRRVWRDGVEIRMSNKEFDLLHALISRPGEIVTREELMRDVWQTTFWTSAKTIDVHLGWVRKKLGDDTRRPTLITTIRGRGLRFETRPPVYAEAQTATS</sequence>
<keyword evidence="7" id="KW-1185">Reference proteome</keyword>
<gene>
    <name evidence="6" type="ORF">K1X13_16430</name>
</gene>
<dbReference type="Gene3D" id="1.10.10.10">
    <property type="entry name" value="Winged helix-like DNA-binding domain superfamily/Winged helix DNA-binding domain"/>
    <property type="match status" value="1"/>
</dbReference>
<dbReference type="InterPro" id="IPR039420">
    <property type="entry name" value="WalR-like"/>
</dbReference>
<dbReference type="EMBL" id="JAIEZQ010000003">
    <property type="protein sequence ID" value="MBY9076422.1"/>
    <property type="molecule type" value="Genomic_DNA"/>
</dbReference>
<dbReference type="Proteomes" id="UP000754710">
    <property type="component" value="Unassembled WGS sequence"/>
</dbReference>